<dbReference type="PATRIC" id="fig|1618581.3.peg.247"/>
<keyword evidence="1" id="KW-1133">Transmembrane helix</keyword>
<proteinExistence type="predicted"/>
<feature type="transmembrane region" description="Helical" evidence="1">
    <location>
        <begin position="6"/>
        <end position="29"/>
    </location>
</feature>
<protein>
    <submittedName>
        <fullName evidence="2">Uncharacterized protein</fullName>
    </submittedName>
</protein>
<evidence type="ECO:0000256" key="1">
    <source>
        <dbReference type="SAM" id="Phobius"/>
    </source>
</evidence>
<gene>
    <name evidence="2" type="ORF">UX13_C0014G0005</name>
</gene>
<feature type="transmembrane region" description="Helical" evidence="1">
    <location>
        <begin position="85"/>
        <end position="106"/>
    </location>
</feature>
<name>A0A0G1MQF3_9BACT</name>
<feature type="transmembrane region" description="Helical" evidence="1">
    <location>
        <begin position="50"/>
        <end position="79"/>
    </location>
</feature>
<keyword evidence="1" id="KW-0812">Transmembrane</keyword>
<dbReference type="Proteomes" id="UP000034329">
    <property type="component" value="Unassembled WGS sequence"/>
</dbReference>
<evidence type="ECO:0000313" key="2">
    <source>
        <dbReference type="EMBL" id="KKU10347.1"/>
    </source>
</evidence>
<dbReference type="AlphaFoldDB" id="A0A0G1MQF3"/>
<dbReference type="EMBL" id="LCLA01000014">
    <property type="protein sequence ID" value="KKU10347.1"/>
    <property type="molecule type" value="Genomic_DNA"/>
</dbReference>
<evidence type="ECO:0000313" key="3">
    <source>
        <dbReference type="Proteomes" id="UP000034329"/>
    </source>
</evidence>
<accession>A0A0G1MQF3</accession>
<comment type="caution">
    <text evidence="2">The sequence shown here is derived from an EMBL/GenBank/DDBJ whole genome shotgun (WGS) entry which is preliminary data.</text>
</comment>
<organism evidence="2 3">
    <name type="scientific">Candidatus Woesebacteria bacterium GW2011_GWB1_45_5</name>
    <dbReference type="NCBI Taxonomy" id="1618581"/>
    <lineage>
        <taxon>Bacteria</taxon>
        <taxon>Candidatus Woeseibacteriota</taxon>
    </lineage>
</organism>
<sequence length="113" mass="13067">MYDWRIWAFPLLACTISILAIPTIVAIVTGSWVSSKMGPYRWQRQLRRTLFLSIVLFLLYILRRHLFWILLGTGLVIGYKYTNDPTLMGVAGLILVGVYLCLNAVCSMKRRRE</sequence>
<keyword evidence="1" id="KW-0472">Membrane</keyword>
<reference evidence="2 3" key="1">
    <citation type="journal article" date="2015" name="Nature">
        <title>rRNA introns, odd ribosomes, and small enigmatic genomes across a large radiation of phyla.</title>
        <authorList>
            <person name="Brown C.T."/>
            <person name="Hug L.A."/>
            <person name="Thomas B.C."/>
            <person name="Sharon I."/>
            <person name="Castelle C.J."/>
            <person name="Singh A."/>
            <person name="Wilkins M.J."/>
            <person name="Williams K.H."/>
            <person name="Banfield J.F."/>
        </authorList>
    </citation>
    <scope>NUCLEOTIDE SEQUENCE [LARGE SCALE GENOMIC DNA]</scope>
</reference>